<evidence type="ECO:0000256" key="5">
    <source>
        <dbReference type="ARBA" id="ARBA00004787"/>
    </source>
</evidence>
<dbReference type="OrthoDB" id="9804336at2"/>
<feature type="binding site" evidence="14">
    <location>
        <position position="278"/>
    </location>
    <ligand>
        <name>a divalent metal cation</name>
        <dbReference type="ChEBI" id="CHEBI:60240"/>
    </ligand>
</feature>
<protein>
    <recommendedName>
        <fullName evidence="14">Bifunctional enzyme IspD/IspF</fullName>
    </recommendedName>
    <domain>
        <recommendedName>
            <fullName evidence="14">2-C-methyl-D-erythritol 4-phosphate cytidylyltransferase</fullName>
            <ecNumber evidence="14">2.7.7.60</ecNumber>
        </recommendedName>
        <alternativeName>
            <fullName evidence="14">4-diphosphocytidyl-2C-methyl-D-erythritol synthase</fullName>
        </alternativeName>
        <alternativeName>
            <fullName evidence="14">MEP cytidylyltransferase</fullName>
            <shortName evidence="14">MCT</shortName>
        </alternativeName>
    </domain>
    <domain>
        <recommendedName>
            <fullName evidence="14">2-C-methyl-D-erythritol 2,4-cyclodiphosphate synthase</fullName>
            <shortName evidence="14">MECDP-synthase</shortName>
            <shortName evidence="14">MECPP-synthase</shortName>
            <shortName evidence="14">MECPS</shortName>
            <ecNumber evidence="14">4.6.1.12</ecNumber>
        </recommendedName>
    </domain>
</protein>
<comment type="similarity">
    <text evidence="14">In the C-terminal section; belongs to the IspF family.</text>
</comment>
<keyword evidence="13 14" id="KW-0511">Multifunctional enzyme</keyword>
<dbReference type="InterPro" id="IPR018294">
    <property type="entry name" value="ISPD_synthase_CS"/>
</dbReference>
<evidence type="ECO:0000256" key="13">
    <source>
        <dbReference type="ARBA" id="ARBA00023268"/>
    </source>
</evidence>
<feature type="binding site" evidence="14">
    <location>
        <begin position="270"/>
        <end position="271"/>
    </location>
    <ligand>
        <name>4-CDP-2-C-methyl-D-erythritol 2-phosphate</name>
        <dbReference type="ChEBI" id="CHEBI:57919"/>
    </ligand>
</feature>
<feature type="domain" description="2-C-methyl-D-erythritol 2,4-cyclodiphosphate synthase" evidence="15">
    <location>
        <begin position="238"/>
        <end position="390"/>
    </location>
</feature>
<comment type="similarity">
    <text evidence="6">Belongs to the IspF family.</text>
</comment>
<comment type="function">
    <text evidence="14">Bifunctional enzyme that catalyzes the formation of 4-diphosphocytidyl-2-C-methyl-D-erythritol from CTP and 2-C-methyl-D-erythritol 4-phosphate (MEP) (IspD), and catalyzes the conversion of 4-diphosphocytidyl-2-C-methyl-D-erythritol 2-phosphate (CDP-ME2P) to 2-C-methyl-D-erythritol 2,4-cyclodiphosphate (ME-CPP) with a corresponding release of cytidine 5-monophosphate (CMP) (IspF).</text>
</comment>
<reference evidence="16 17" key="1">
    <citation type="submission" date="2016-10" db="EMBL/GenBank/DDBJ databases">
        <authorList>
            <person name="de Groot N.N."/>
        </authorList>
    </citation>
    <scope>NUCLEOTIDE SEQUENCE [LARGE SCALE GENOMIC DNA]</scope>
    <source>
        <strain evidence="16 17">DSM 19548</strain>
    </source>
</reference>
<feature type="site" description="Positions MEP for the nucleophilic attack" evidence="14">
    <location>
        <position position="215"/>
    </location>
</feature>
<dbReference type="GO" id="GO:0019288">
    <property type="term" value="P:isopentenyl diphosphate biosynthetic process, methylerythritol 4-phosphate pathway"/>
    <property type="evidence" value="ECO:0007669"/>
    <property type="project" value="UniProtKB-UniRule"/>
</dbReference>
<dbReference type="Pfam" id="PF01128">
    <property type="entry name" value="IspD"/>
    <property type="match status" value="1"/>
</dbReference>
<dbReference type="HAMAP" id="MF_01520">
    <property type="entry name" value="IspDF"/>
    <property type="match status" value="1"/>
</dbReference>
<dbReference type="EC" id="2.7.7.60" evidence="14"/>
<comment type="catalytic activity">
    <reaction evidence="2 14">
        <text>2-C-methyl-D-erythritol 4-phosphate + CTP + H(+) = 4-CDP-2-C-methyl-D-erythritol + diphosphate</text>
        <dbReference type="Rhea" id="RHEA:13429"/>
        <dbReference type="ChEBI" id="CHEBI:15378"/>
        <dbReference type="ChEBI" id="CHEBI:33019"/>
        <dbReference type="ChEBI" id="CHEBI:37563"/>
        <dbReference type="ChEBI" id="CHEBI:57823"/>
        <dbReference type="ChEBI" id="CHEBI:58262"/>
        <dbReference type="EC" id="2.7.7.60"/>
    </reaction>
</comment>
<evidence type="ECO:0000256" key="8">
    <source>
        <dbReference type="ARBA" id="ARBA00022679"/>
    </source>
</evidence>
<keyword evidence="9 14" id="KW-0548">Nucleotidyltransferase</keyword>
<evidence type="ECO:0000256" key="1">
    <source>
        <dbReference type="ARBA" id="ARBA00000200"/>
    </source>
</evidence>
<feature type="site" description="Transition state stabilizer" evidence="14">
    <location>
        <position position="29"/>
    </location>
</feature>
<comment type="caution">
    <text evidence="14">Lacks conserved residue(s) required for the propagation of feature annotation.</text>
</comment>
<evidence type="ECO:0000313" key="16">
    <source>
        <dbReference type="EMBL" id="SFB76864.1"/>
    </source>
</evidence>
<dbReference type="HAMAP" id="MF_00107">
    <property type="entry name" value="IspF"/>
    <property type="match status" value="1"/>
</dbReference>
<comment type="pathway">
    <text evidence="5 14">Isoprenoid biosynthesis; isopentenyl diphosphate biosynthesis via DXP pathway; isopentenyl diphosphate from 1-deoxy-D-xylulose 5-phosphate: step 2/6.</text>
</comment>
<evidence type="ECO:0000256" key="14">
    <source>
        <dbReference type="HAMAP-Rule" id="MF_01520"/>
    </source>
</evidence>
<dbReference type="InterPro" id="IPR020555">
    <property type="entry name" value="MECDP_synthase_CS"/>
</dbReference>
<dbReference type="GO" id="GO:0016114">
    <property type="term" value="P:terpenoid biosynthetic process"/>
    <property type="evidence" value="ECO:0007669"/>
    <property type="project" value="InterPro"/>
</dbReference>
<keyword evidence="12 14" id="KW-0456">Lyase</keyword>
<dbReference type="PROSITE" id="PS01350">
    <property type="entry name" value="ISPF"/>
    <property type="match status" value="1"/>
</dbReference>
<feature type="site" description="Transition state stabilizer" evidence="14">
    <location>
        <position position="270"/>
    </location>
</feature>
<dbReference type="RefSeq" id="WP_093358931.1">
    <property type="nucleotide sequence ID" value="NZ_FOLG01000001.1"/>
</dbReference>
<gene>
    <name evidence="14" type="primary">ispDF</name>
    <name evidence="16" type="ORF">SAMN04488094_101397</name>
</gene>
<dbReference type="InterPro" id="IPR034683">
    <property type="entry name" value="IspD/TarI"/>
</dbReference>
<dbReference type="PANTHER" id="PTHR43181:SF1">
    <property type="entry name" value="2-C-METHYL-D-ERYTHRITOL 2,4-CYCLODIPHOSPHATE SYNTHASE, CHLOROPLASTIC"/>
    <property type="match status" value="1"/>
</dbReference>
<dbReference type="STRING" id="441112.SAMN04488094_101397"/>
<proteinExistence type="inferred from homology"/>
<keyword evidence="11 14" id="KW-0414">Isoprene biosynthesis</keyword>
<keyword evidence="17" id="KW-1185">Reference proteome</keyword>
<feature type="region of interest" description="2-C-methyl-D-erythritol 4-phosphate cytidylyltransferase" evidence="14">
    <location>
        <begin position="1"/>
        <end position="237"/>
    </location>
</feature>
<dbReference type="Proteomes" id="UP000198728">
    <property type="component" value="Unassembled WGS sequence"/>
</dbReference>
<dbReference type="GO" id="GO:0008685">
    <property type="term" value="F:2-C-methyl-D-erythritol 2,4-cyclodiphosphate synthase activity"/>
    <property type="evidence" value="ECO:0007669"/>
    <property type="project" value="UniProtKB-UniRule"/>
</dbReference>
<accession>A0A1I1DPU7</accession>
<feature type="binding site" evidence="14">
    <location>
        <position position="244"/>
    </location>
    <ligand>
        <name>a divalent metal cation</name>
        <dbReference type="ChEBI" id="CHEBI:60240"/>
    </ligand>
</feature>
<evidence type="ECO:0000313" key="17">
    <source>
        <dbReference type="Proteomes" id="UP000198728"/>
    </source>
</evidence>
<dbReference type="SUPFAM" id="SSF53448">
    <property type="entry name" value="Nucleotide-diphospho-sugar transferases"/>
    <property type="match status" value="1"/>
</dbReference>
<dbReference type="EMBL" id="FOLG01000001">
    <property type="protein sequence ID" value="SFB76864.1"/>
    <property type="molecule type" value="Genomic_DNA"/>
</dbReference>
<dbReference type="GO" id="GO:0050518">
    <property type="term" value="F:2-C-methyl-D-erythritol 4-phosphate cytidylyltransferase activity"/>
    <property type="evidence" value="ECO:0007669"/>
    <property type="project" value="UniProtKB-UniRule"/>
</dbReference>
<name>A0A1I1DPU7_9RHOB</name>
<evidence type="ECO:0000256" key="6">
    <source>
        <dbReference type="ARBA" id="ARBA00008480"/>
    </source>
</evidence>
<dbReference type="UniPathway" id="UPA00056">
    <property type="reaction ID" value="UER00093"/>
</dbReference>
<dbReference type="GO" id="GO:0046872">
    <property type="term" value="F:metal ion binding"/>
    <property type="evidence" value="ECO:0007669"/>
    <property type="project" value="UniProtKB-KW"/>
</dbReference>
<feature type="site" description="Transition state stabilizer" evidence="14">
    <location>
        <position position="369"/>
    </location>
</feature>
<evidence type="ECO:0000256" key="9">
    <source>
        <dbReference type="ARBA" id="ARBA00022695"/>
    </source>
</evidence>
<feature type="site" description="Transition state stabilizer" evidence="14">
    <location>
        <position position="36"/>
    </location>
</feature>
<keyword evidence="8 14" id="KW-0808">Transferase</keyword>
<dbReference type="CDD" id="cd02516">
    <property type="entry name" value="CDP-ME_synthetase"/>
    <property type="match status" value="1"/>
</dbReference>
<dbReference type="InterPro" id="IPR029044">
    <property type="entry name" value="Nucleotide-diphossugar_trans"/>
</dbReference>
<dbReference type="PANTHER" id="PTHR43181">
    <property type="entry name" value="2-C-METHYL-D-ERYTHRITOL 2,4-CYCLODIPHOSPHATE SYNTHASE, CHLOROPLASTIC"/>
    <property type="match status" value="1"/>
</dbReference>
<feature type="binding site" evidence="14">
    <location>
        <begin position="368"/>
        <end position="371"/>
    </location>
    <ligand>
        <name>4-CDP-2-C-methyl-D-erythritol 2-phosphate</name>
        <dbReference type="ChEBI" id="CHEBI:57919"/>
    </ligand>
</feature>
<dbReference type="NCBIfam" id="TIGR00151">
    <property type="entry name" value="ispF"/>
    <property type="match status" value="1"/>
</dbReference>
<comment type="similarity">
    <text evidence="14">In the N-terminal section; belongs to the IspD/TarI cytidylyltransferase family. IspD subfamily.</text>
</comment>
<dbReference type="InterPro" id="IPR036571">
    <property type="entry name" value="MECDP_synthase_sf"/>
</dbReference>
<dbReference type="EC" id="4.6.1.12" evidence="14"/>
<dbReference type="Pfam" id="PF02542">
    <property type="entry name" value="YgbB"/>
    <property type="match status" value="1"/>
</dbReference>
<evidence type="ECO:0000256" key="11">
    <source>
        <dbReference type="ARBA" id="ARBA00023229"/>
    </source>
</evidence>
<feature type="site" description="Positions MEP for the nucleophilic attack" evidence="14">
    <location>
        <position position="162"/>
    </location>
</feature>
<dbReference type="AlphaFoldDB" id="A0A1I1DPU7"/>
<feature type="binding site" evidence="14">
    <location>
        <position position="375"/>
    </location>
    <ligand>
        <name>4-CDP-2-C-methyl-D-erythritol 2-phosphate</name>
        <dbReference type="ChEBI" id="CHEBI:57919"/>
    </ligand>
</feature>
<dbReference type="PROSITE" id="PS01295">
    <property type="entry name" value="ISPD"/>
    <property type="match status" value="1"/>
</dbReference>
<feature type="binding site" evidence="14">
    <location>
        <position position="246"/>
    </location>
    <ligand>
        <name>a divalent metal cation</name>
        <dbReference type="ChEBI" id="CHEBI:60240"/>
    </ligand>
</feature>
<comment type="cofactor">
    <cofactor evidence="3 14">
        <name>a divalent metal cation</name>
        <dbReference type="ChEBI" id="CHEBI:60240"/>
    </cofactor>
</comment>
<comment type="catalytic activity">
    <reaction evidence="1 14">
        <text>4-CDP-2-C-methyl-D-erythritol 2-phosphate = 2-C-methyl-D-erythritol 2,4-cyclic diphosphate + CMP</text>
        <dbReference type="Rhea" id="RHEA:23864"/>
        <dbReference type="ChEBI" id="CHEBI:57919"/>
        <dbReference type="ChEBI" id="CHEBI:58483"/>
        <dbReference type="ChEBI" id="CHEBI:60377"/>
        <dbReference type="EC" id="4.6.1.12"/>
    </reaction>
</comment>
<feature type="binding site" evidence="14">
    <location>
        <begin position="244"/>
        <end position="246"/>
    </location>
    <ligand>
        <name>4-CDP-2-C-methyl-D-erythritol 2-phosphate</name>
        <dbReference type="ChEBI" id="CHEBI:57919"/>
    </ligand>
</feature>
<dbReference type="InterPro" id="IPR026596">
    <property type="entry name" value="IspD/F"/>
</dbReference>
<keyword evidence="10 14" id="KW-0479">Metal-binding</keyword>
<dbReference type="CDD" id="cd00554">
    <property type="entry name" value="MECDP_synthase"/>
    <property type="match status" value="1"/>
</dbReference>
<sequence length="393" mass="40664">MSLDRFTAPSGQKPARVAALIVAAGRGLRAGGEIPKQYQSIAGRPALARTVERFLSHPGVDDVVVVIAAADAALAADVLPEDVARVPGGDTRDASVRAGLAALPEGVRHVLIHDGARPLVAAEVIDRVLAALESSPGAAPAVSVTDALWRGAEGRVLAPTPREGLFRAQTPQGFDLAAIRAAHAAHPGGAADDVEVALAAGLEVAIVEGHEDNIKVTLPGCFARAEKILSRGTQMDVRLGNGYDVHRFGPGDHVVLCGVDVPHSRGLQGHSDADVGMHAVTDALYGALAEGDIGRHFPPSDPQWKGAASEIFLRHAVERVASRGFRIANVDCTLVCEQPKIGPHAEAMTQAMAAILGVETGRVSVKATTSERLGFTGREEGIAALATATLVTA</sequence>
<organism evidence="16 17">
    <name type="scientific">Tropicimonas isoalkanivorans</name>
    <dbReference type="NCBI Taxonomy" id="441112"/>
    <lineage>
        <taxon>Bacteria</taxon>
        <taxon>Pseudomonadati</taxon>
        <taxon>Pseudomonadota</taxon>
        <taxon>Alphaproteobacteria</taxon>
        <taxon>Rhodobacterales</taxon>
        <taxon>Roseobacteraceae</taxon>
        <taxon>Tropicimonas</taxon>
    </lineage>
</organism>
<comment type="similarity">
    <text evidence="7">Belongs to the IspD/TarI cytidylyltransferase family. IspD subfamily.</text>
</comment>
<evidence type="ECO:0000256" key="12">
    <source>
        <dbReference type="ARBA" id="ARBA00023239"/>
    </source>
</evidence>
<evidence type="ECO:0000256" key="7">
    <source>
        <dbReference type="ARBA" id="ARBA00009789"/>
    </source>
</evidence>
<dbReference type="InterPro" id="IPR003526">
    <property type="entry name" value="MECDP_synthase"/>
</dbReference>
<dbReference type="SUPFAM" id="SSF69765">
    <property type="entry name" value="IpsF-like"/>
    <property type="match status" value="1"/>
</dbReference>
<evidence type="ECO:0000256" key="10">
    <source>
        <dbReference type="ARBA" id="ARBA00022723"/>
    </source>
</evidence>
<dbReference type="Gene3D" id="3.90.550.10">
    <property type="entry name" value="Spore Coat Polysaccharide Biosynthesis Protein SpsA, Chain A"/>
    <property type="match status" value="1"/>
</dbReference>
<evidence type="ECO:0000256" key="4">
    <source>
        <dbReference type="ARBA" id="ARBA00004709"/>
    </source>
</evidence>
<evidence type="ECO:0000256" key="3">
    <source>
        <dbReference type="ARBA" id="ARBA00001968"/>
    </source>
</evidence>
<feature type="region of interest" description="2-C-methyl-D-erythritol 2,4-cyclodiphosphate synthase" evidence="14">
    <location>
        <begin position="238"/>
        <end position="393"/>
    </location>
</feature>
<dbReference type="NCBIfam" id="NF006899">
    <property type="entry name" value="PRK09382.1"/>
    <property type="match status" value="1"/>
</dbReference>
<evidence type="ECO:0000259" key="15">
    <source>
        <dbReference type="Pfam" id="PF02542"/>
    </source>
</evidence>
<evidence type="ECO:0000256" key="2">
    <source>
        <dbReference type="ARBA" id="ARBA00001282"/>
    </source>
</evidence>
<feature type="binding site" evidence="14">
    <location>
        <position position="378"/>
    </location>
    <ligand>
        <name>4-CDP-2-C-methyl-D-erythritol 2-phosphate</name>
        <dbReference type="ChEBI" id="CHEBI:57919"/>
    </ligand>
</feature>
<dbReference type="NCBIfam" id="TIGR00453">
    <property type="entry name" value="ispD"/>
    <property type="match status" value="1"/>
</dbReference>
<dbReference type="Gene3D" id="3.30.1330.50">
    <property type="entry name" value="2-C-methyl-D-erythritol 2,4-cyclodiphosphate synthase"/>
    <property type="match status" value="1"/>
</dbReference>
<dbReference type="InterPro" id="IPR001228">
    <property type="entry name" value="IspD"/>
</dbReference>
<feature type="binding site" evidence="14">
    <location>
        <begin position="292"/>
        <end position="294"/>
    </location>
    <ligand>
        <name>4-CDP-2-C-methyl-D-erythritol 2-phosphate</name>
        <dbReference type="ChEBI" id="CHEBI:57919"/>
    </ligand>
</feature>
<comment type="pathway">
    <text evidence="4 14">Isoprenoid biosynthesis; isopentenyl diphosphate biosynthesis via DXP pathway; isopentenyl diphosphate from 1-deoxy-D-xylulose 5-phosphate: step 4/6.</text>
</comment>
<dbReference type="HAMAP" id="MF_00108">
    <property type="entry name" value="IspD"/>
    <property type="match status" value="1"/>
</dbReference>